<comment type="subcellular location">
    <subcellularLocation>
        <location evidence="1">Endomembrane system</location>
        <topology evidence="1">Peripheral membrane protein</topology>
    </subcellularLocation>
</comment>
<dbReference type="CDD" id="cd07993">
    <property type="entry name" value="LPLAT_DHAPAT-like"/>
    <property type="match status" value="1"/>
</dbReference>
<proteinExistence type="inferred from homology"/>
<evidence type="ECO:0000256" key="4">
    <source>
        <dbReference type="ARBA" id="ARBA00023136"/>
    </source>
</evidence>
<dbReference type="InterPro" id="IPR045520">
    <property type="entry name" value="GPAT/DHAPAT_C"/>
</dbReference>
<dbReference type="VEuPathDB" id="FungiDB:H310_01792"/>
<dbReference type="GeneID" id="20078842"/>
<keyword evidence="5" id="KW-0012">Acyltransferase</keyword>
<dbReference type="GO" id="GO:0006631">
    <property type="term" value="P:fatty acid metabolic process"/>
    <property type="evidence" value="ECO:0007669"/>
    <property type="project" value="TreeGrafter"/>
</dbReference>
<evidence type="ECO:0000259" key="6">
    <source>
        <dbReference type="SMART" id="SM00563"/>
    </source>
</evidence>
<gene>
    <name evidence="7" type="ORF">H310_01792</name>
</gene>
<evidence type="ECO:0000256" key="2">
    <source>
        <dbReference type="ARBA" id="ARBA00007937"/>
    </source>
</evidence>
<comment type="similarity">
    <text evidence="2">Belongs to the GPAT/DAPAT family.</text>
</comment>
<name>A0A024UMS5_9STRA</name>
<dbReference type="GO" id="GO:0012505">
    <property type="term" value="C:endomembrane system"/>
    <property type="evidence" value="ECO:0007669"/>
    <property type="project" value="UniProtKB-SubCell"/>
</dbReference>
<dbReference type="GO" id="GO:0006072">
    <property type="term" value="P:glycerol-3-phosphate metabolic process"/>
    <property type="evidence" value="ECO:0007669"/>
    <property type="project" value="TreeGrafter"/>
</dbReference>
<evidence type="ECO:0000313" key="7">
    <source>
        <dbReference type="EMBL" id="ETW07167.1"/>
    </source>
</evidence>
<dbReference type="Pfam" id="PF07993">
    <property type="entry name" value="NAD_binding_4"/>
    <property type="match status" value="1"/>
</dbReference>
<protein>
    <recommendedName>
        <fullName evidence="6">Phospholipid/glycerol acyltransferase domain-containing protein</fullName>
    </recommendedName>
</protein>
<evidence type="ECO:0000256" key="1">
    <source>
        <dbReference type="ARBA" id="ARBA00004184"/>
    </source>
</evidence>
<dbReference type="OrthoDB" id="429813at2759"/>
<keyword evidence="4" id="KW-0472">Membrane</keyword>
<dbReference type="InterPro" id="IPR036291">
    <property type="entry name" value="NAD(P)-bd_dom_sf"/>
</dbReference>
<dbReference type="InterPro" id="IPR013120">
    <property type="entry name" value="FAR_NAD-bd"/>
</dbReference>
<feature type="domain" description="Phospholipid/glycerol acyltransferase" evidence="6">
    <location>
        <begin position="676"/>
        <end position="804"/>
    </location>
</feature>
<dbReference type="InterPro" id="IPR041728">
    <property type="entry name" value="GPAT/DHAPAT_LPLAT"/>
</dbReference>
<reference evidence="7" key="1">
    <citation type="submission" date="2013-12" db="EMBL/GenBank/DDBJ databases">
        <title>The Genome Sequence of Aphanomyces invadans NJM9701.</title>
        <authorList>
            <consortium name="The Broad Institute Genomics Platform"/>
            <person name="Russ C."/>
            <person name="Tyler B."/>
            <person name="van West P."/>
            <person name="Dieguez-Uribeondo J."/>
            <person name="Young S.K."/>
            <person name="Zeng Q."/>
            <person name="Gargeya S."/>
            <person name="Fitzgerald M."/>
            <person name="Abouelleil A."/>
            <person name="Alvarado L."/>
            <person name="Chapman S.B."/>
            <person name="Gainer-Dewar J."/>
            <person name="Goldberg J."/>
            <person name="Griggs A."/>
            <person name="Gujja S."/>
            <person name="Hansen M."/>
            <person name="Howarth C."/>
            <person name="Imamovic A."/>
            <person name="Ireland A."/>
            <person name="Larimer J."/>
            <person name="McCowan C."/>
            <person name="Murphy C."/>
            <person name="Pearson M."/>
            <person name="Poon T.W."/>
            <person name="Priest M."/>
            <person name="Roberts A."/>
            <person name="Saif S."/>
            <person name="Shea T."/>
            <person name="Sykes S."/>
            <person name="Wortman J."/>
            <person name="Nusbaum C."/>
            <person name="Birren B."/>
        </authorList>
    </citation>
    <scope>NUCLEOTIDE SEQUENCE [LARGE SCALE GENOMIC DNA]</scope>
    <source>
        <strain evidence="7">NJM9701</strain>
    </source>
</reference>
<dbReference type="InterPro" id="IPR002123">
    <property type="entry name" value="Plipid/glycerol_acylTrfase"/>
</dbReference>
<dbReference type="SUPFAM" id="SSF51735">
    <property type="entry name" value="NAD(P)-binding Rossmann-fold domains"/>
    <property type="match status" value="1"/>
</dbReference>
<dbReference type="RefSeq" id="XP_008863260.1">
    <property type="nucleotide sequence ID" value="XM_008865038.1"/>
</dbReference>
<dbReference type="CDD" id="cd05236">
    <property type="entry name" value="FAR-N_SDR_e"/>
    <property type="match status" value="1"/>
</dbReference>
<dbReference type="SUPFAM" id="SSF69593">
    <property type="entry name" value="Glycerol-3-phosphate (1)-acyltransferase"/>
    <property type="match status" value="1"/>
</dbReference>
<dbReference type="PANTHER" id="PTHR12563">
    <property type="entry name" value="GLYCEROL-3-PHOSPHATE ACYLTRANSFERASE"/>
    <property type="match status" value="1"/>
</dbReference>
<dbReference type="GO" id="GO:0008654">
    <property type="term" value="P:phospholipid biosynthetic process"/>
    <property type="evidence" value="ECO:0007669"/>
    <property type="project" value="TreeGrafter"/>
</dbReference>
<sequence>MEQFYAGKGLFVTGGTGFIGKTLIEKLLRSTPDIDKIYVMVRPKKGRSAHDRLESDVISSPIFNRLRAERPTDFDTFVRSKLVAVGGDINSASLGMSRQDAQMLIDRVNVVVHSAASVSFNEPLDVAVEMNTLGAMYMLNFSKKIKSLAAYVHVSTAYVNSNRRNCTLMEQLYPLDFDVEAAIDAVTKASSTEDIEKLHLNLIGTYPNTYTLTKSMAEHMVTKYREHVPLVLLRPTIVGASWKEPIPGWVDQLAAAGAIFLAGGMGLLTILPGDPRSIADIVPVDFVVNAILLSACAKAKEPVGSPPLILHSGTSDPREQPLRWRVPIGTVSSYFQQNPPEKGISRPSFTMFPSHQVFQIHWFLRYTLPSSAYSTIANASGNAHHMKQASRLWKLTWRARQLVEVFKPFTENQWVFRSDGLQFLRSMPEYSSTHWYVVLCMPLVVATWHGDAVGTQLCGGRHLMQSSCAIRCCDANDVMWERYLLNYSVGLRKWLLHEDVIDVDIEGVQHTEMALSTERMLEWDPDHHAISFPGLLPDISWAFTSSRKPGYTTSGIWGRFMGLTGWKEGVHHEATYVPRVPADPLSAIHDHVLHSTGVQQVLANAMHVNPNADRAAMERQVHEMLTRMAATINYKTVRVAGWLLRKVWRQMYEKIIVDEAGLETIRKLVQARDGPLVLIPTHRSYVDFLMMTYLFFAYNIPVPHIFAGEDFLNMGPMTRVLREGGAFFVRRSFKDDPLYAAVFSEYTQYLLTKGHTVEFFLEGTRSRSGKQLPPQFGMLSTVVKCFESGRVDNIHLVPVTIDYDKPVELSVHQKELLGEGKVKESVSALLKSYHVLRQDFGSVSVRFGPPIHLNEFVGAYKASPPVDSKTHQTVSLVTDLAYTITASMIRRATCTPCHLVATILLMFRNGVTKEQLIGQTNWLRKEIVARGGRVLGSQGRTPAAMTERALTLLGNLICWRRSNLVEPAITNRDQYSNMIGLGYYRNKILHWFYKEGVIACTYHALHAATAASNASCGSASTTCSKQTLLDKALFLHDILAVEFVRKDYGDSRADLEHALSMLTQRRVLSVDSQTSTVALTDASQPTLSLLCAVLWPFIDSYWVALTSLVAMKGGERISPKALVKRMQWLAETMYHDRIIAFYESCSMETLSNAVTILTTWGVVEEGVETKGPLQHKMSVIRLTDTYRSGSALEDLAAHLASFRKLPLAGPQSMDVAALVAEFPSLSKL</sequence>
<dbReference type="InterPro" id="IPR022284">
    <property type="entry name" value="GPAT/DHAPAT"/>
</dbReference>
<dbReference type="EMBL" id="KI913954">
    <property type="protein sequence ID" value="ETW07167.1"/>
    <property type="molecule type" value="Genomic_DNA"/>
</dbReference>
<organism evidence="7">
    <name type="scientific">Aphanomyces invadans</name>
    <dbReference type="NCBI Taxonomy" id="157072"/>
    <lineage>
        <taxon>Eukaryota</taxon>
        <taxon>Sar</taxon>
        <taxon>Stramenopiles</taxon>
        <taxon>Oomycota</taxon>
        <taxon>Saprolegniomycetes</taxon>
        <taxon>Saprolegniales</taxon>
        <taxon>Verrucalvaceae</taxon>
        <taxon>Aphanomyces</taxon>
    </lineage>
</organism>
<dbReference type="AlphaFoldDB" id="A0A024UMS5"/>
<dbReference type="eggNOG" id="KOG3730">
    <property type="taxonomic scope" value="Eukaryota"/>
</dbReference>
<dbReference type="PANTHER" id="PTHR12563:SF17">
    <property type="entry name" value="DIHYDROXYACETONE PHOSPHATE ACYLTRANSFERASE"/>
    <property type="match status" value="1"/>
</dbReference>
<dbReference type="Pfam" id="PF19277">
    <property type="entry name" value="GPAT_C"/>
    <property type="match status" value="1"/>
</dbReference>
<dbReference type="GO" id="GO:0031966">
    <property type="term" value="C:mitochondrial membrane"/>
    <property type="evidence" value="ECO:0007669"/>
    <property type="project" value="TreeGrafter"/>
</dbReference>
<dbReference type="Pfam" id="PF01553">
    <property type="entry name" value="Acyltransferase"/>
    <property type="match status" value="1"/>
</dbReference>
<evidence type="ECO:0000256" key="3">
    <source>
        <dbReference type="ARBA" id="ARBA00022679"/>
    </source>
</evidence>
<dbReference type="Gene3D" id="3.40.50.720">
    <property type="entry name" value="NAD(P)-binding Rossmann-like Domain"/>
    <property type="match status" value="1"/>
</dbReference>
<evidence type="ECO:0000256" key="5">
    <source>
        <dbReference type="ARBA" id="ARBA00023315"/>
    </source>
</evidence>
<accession>A0A024UMS5</accession>
<dbReference type="GO" id="GO:0004366">
    <property type="term" value="F:glycerol-3-phosphate O-acyltransferase activity"/>
    <property type="evidence" value="ECO:0007669"/>
    <property type="project" value="TreeGrafter"/>
</dbReference>
<dbReference type="GO" id="GO:0019432">
    <property type="term" value="P:triglyceride biosynthetic process"/>
    <property type="evidence" value="ECO:0007669"/>
    <property type="project" value="TreeGrafter"/>
</dbReference>
<dbReference type="eggNOG" id="KOG1221">
    <property type="taxonomic scope" value="Eukaryota"/>
</dbReference>
<keyword evidence="3" id="KW-0808">Transferase</keyword>
<dbReference type="SMART" id="SM00563">
    <property type="entry name" value="PlsC"/>
    <property type="match status" value="1"/>
</dbReference>